<comment type="caution">
    <text evidence="2">The sequence shown here is derived from an EMBL/GenBank/DDBJ whole genome shotgun (WGS) entry which is preliminary data.</text>
</comment>
<feature type="region of interest" description="Disordered" evidence="1">
    <location>
        <begin position="54"/>
        <end position="82"/>
    </location>
</feature>
<dbReference type="Proteomes" id="UP001153076">
    <property type="component" value="Unassembled WGS sequence"/>
</dbReference>
<dbReference type="AlphaFoldDB" id="A0A9Q1QA72"/>
<evidence type="ECO:0000313" key="3">
    <source>
        <dbReference type="Proteomes" id="UP001153076"/>
    </source>
</evidence>
<gene>
    <name evidence="2" type="ORF">Cgig2_024755</name>
</gene>
<organism evidence="2 3">
    <name type="scientific">Carnegiea gigantea</name>
    <dbReference type="NCBI Taxonomy" id="171969"/>
    <lineage>
        <taxon>Eukaryota</taxon>
        <taxon>Viridiplantae</taxon>
        <taxon>Streptophyta</taxon>
        <taxon>Embryophyta</taxon>
        <taxon>Tracheophyta</taxon>
        <taxon>Spermatophyta</taxon>
        <taxon>Magnoliopsida</taxon>
        <taxon>eudicotyledons</taxon>
        <taxon>Gunneridae</taxon>
        <taxon>Pentapetalae</taxon>
        <taxon>Caryophyllales</taxon>
        <taxon>Cactineae</taxon>
        <taxon>Cactaceae</taxon>
        <taxon>Cactoideae</taxon>
        <taxon>Echinocereeae</taxon>
        <taxon>Carnegiea</taxon>
    </lineage>
</organism>
<name>A0A9Q1QA72_9CARY</name>
<sequence length="236" mass="25504">MADAVETKPGHRESETWRLPTSTMIVVDNPSMAAEGPETWHPPTFVMMVANMDSGSHSETIGTPTPLTDPSPSPPPPVSSAARLLPRLPQVNEQIDEVDPSDFPAASRATKLESSFAIATVLEDSDSDGQAISEVIDLNFGVVVEDVLAAGMYPNQWADLGHCPALRPARASSPKLPLSLFSMDWPNSFPSISAYFHLKHRMLVTVELQISSSLKNVSYGVGTVKIQLLKGEISRE</sequence>
<evidence type="ECO:0000256" key="1">
    <source>
        <dbReference type="SAM" id="MobiDB-lite"/>
    </source>
</evidence>
<proteinExistence type="predicted"/>
<keyword evidence="3" id="KW-1185">Reference proteome</keyword>
<accession>A0A9Q1QA72</accession>
<dbReference type="EMBL" id="JAKOGI010000458">
    <property type="protein sequence ID" value="KAJ8434683.1"/>
    <property type="molecule type" value="Genomic_DNA"/>
</dbReference>
<reference evidence="2" key="1">
    <citation type="submission" date="2022-04" db="EMBL/GenBank/DDBJ databases">
        <title>Carnegiea gigantea Genome sequencing and assembly v2.</title>
        <authorList>
            <person name="Copetti D."/>
            <person name="Sanderson M.J."/>
            <person name="Burquez A."/>
            <person name="Wojciechowski M.F."/>
        </authorList>
    </citation>
    <scope>NUCLEOTIDE SEQUENCE</scope>
    <source>
        <strain evidence="2">SGP5-SGP5p</strain>
        <tissue evidence="2">Aerial part</tissue>
    </source>
</reference>
<feature type="compositionally biased region" description="Pro residues" evidence="1">
    <location>
        <begin position="67"/>
        <end position="78"/>
    </location>
</feature>
<protein>
    <submittedName>
        <fullName evidence="2">Uncharacterized protein</fullName>
    </submittedName>
</protein>
<evidence type="ECO:0000313" key="2">
    <source>
        <dbReference type="EMBL" id="KAJ8434683.1"/>
    </source>
</evidence>